<organism evidence="1 2">
    <name type="scientific">Ruminiclostridium sufflavum DSM 19573</name>
    <dbReference type="NCBI Taxonomy" id="1121337"/>
    <lineage>
        <taxon>Bacteria</taxon>
        <taxon>Bacillati</taxon>
        <taxon>Bacillota</taxon>
        <taxon>Clostridia</taxon>
        <taxon>Eubacteriales</taxon>
        <taxon>Oscillospiraceae</taxon>
        <taxon>Ruminiclostridium</taxon>
    </lineage>
</organism>
<dbReference type="Gene3D" id="2.160.20.10">
    <property type="entry name" value="Single-stranded right-handed beta-helix, Pectin lyase-like"/>
    <property type="match status" value="1"/>
</dbReference>
<dbReference type="AlphaFoldDB" id="A0A318XP07"/>
<evidence type="ECO:0008006" key="3">
    <source>
        <dbReference type="Google" id="ProtNLM"/>
    </source>
</evidence>
<gene>
    <name evidence="1" type="ORF">LY28_00715</name>
</gene>
<dbReference type="Proteomes" id="UP000248132">
    <property type="component" value="Unassembled WGS sequence"/>
</dbReference>
<reference evidence="1 2" key="1">
    <citation type="submission" date="2018-06" db="EMBL/GenBank/DDBJ databases">
        <title>Genomic Encyclopedia of Type Strains, Phase I: the one thousand microbial genomes (KMG-I) project.</title>
        <authorList>
            <person name="Kyrpides N."/>
        </authorList>
    </citation>
    <scope>NUCLEOTIDE SEQUENCE [LARGE SCALE GENOMIC DNA]</scope>
    <source>
        <strain evidence="1 2">DSM 19573</strain>
    </source>
</reference>
<accession>A0A318XP07</accession>
<proteinExistence type="predicted"/>
<dbReference type="InterPro" id="IPR012334">
    <property type="entry name" value="Pectin_lyas_fold"/>
</dbReference>
<evidence type="ECO:0000313" key="2">
    <source>
        <dbReference type="Proteomes" id="UP000248132"/>
    </source>
</evidence>
<protein>
    <recommendedName>
        <fullName evidence="3">Parallel beta helix pectate lyase-like protein</fullName>
    </recommendedName>
</protein>
<dbReference type="EMBL" id="QKMR01000003">
    <property type="protein sequence ID" value="PYG89496.1"/>
    <property type="molecule type" value="Genomic_DNA"/>
</dbReference>
<dbReference type="SUPFAM" id="SSF51126">
    <property type="entry name" value="Pectin lyase-like"/>
    <property type="match status" value="1"/>
</dbReference>
<evidence type="ECO:0000313" key="1">
    <source>
        <dbReference type="EMBL" id="PYG89496.1"/>
    </source>
</evidence>
<sequence length="539" mass="59426">MRKKVLILICILFISVIYLHAKSESVYPNILKGLMINSSALNEAQKQSNIGNANYYNEADGKYYEDEGFTVEANNNTKYLQELFSNEKKISIPEGNFFCKEQLCIKGKNIKISGVKGRTKISFAGNTANSAYEYNVAACIVNDSHKRIFDENSAQNITVDGISFELKQGKNNAFKFILVLANVNGGNILNCRFVSDKASDGMITLVDLFCCCKNIKIKACSFENMTGADKGSCIWVRNLTNSDKDNRNATESISISNCNFKQDSDDEIMAVYSSRGNIRNIEVEKCEFKDYSDNNAKVLSTYPSENSYCGTVDNIKFFNNKIYSEKISNYTITVGGSNRANAVSNVVISGNEITIDKSTKDSCKIIYINDNDTNIENVFVRDNIITAEGQLVNTTAVYNATCINDNTVTGELATGICYGKAYRNIINGSRTAIASPETAENNIIYRCGIGISCDIQESRIAGNVISLDPQKGICGIEVKDNNSLSGYKFECSNNKVVTSNEKQYGFAIHNGDVRLVANILYGPGTRKYESGMAKVTDIA</sequence>
<comment type="caution">
    <text evidence="1">The sequence shown here is derived from an EMBL/GenBank/DDBJ whole genome shotgun (WGS) entry which is preliminary data.</text>
</comment>
<name>A0A318XP07_9FIRM</name>
<keyword evidence="2" id="KW-1185">Reference proteome</keyword>
<dbReference type="InterPro" id="IPR011050">
    <property type="entry name" value="Pectin_lyase_fold/virulence"/>
</dbReference>